<dbReference type="KEGG" id="eta:ETA_26740"/>
<sequence length="77" mass="8638">MRGGDAAAVRIFTFGSTVRHFKFIDNIRRFSSLVERFLQIGTLSPLTCRMFCHSIGQPETKKDPCQVINSGAGYARQ</sequence>
<dbReference type="EMBL" id="CU468135">
    <property type="protein sequence ID" value="CAO97720.1"/>
    <property type="molecule type" value="Genomic_DNA"/>
</dbReference>
<dbReference type="STRING" id="465817.ETA_26740"/>
<name>B2VG31_ERWT9</name>
<protein>
    <submittedName>
        <fullName evidence="1">Uncharacterized protein</fullName>
    </submittedName>
</protein>
<evidence type="ECO:0000313" key="1">
    <source>
        <dbReference type="EMBL" id="CAO97720.1"/>
    </source>
</evidence>
<dbReference type="AlphaFoldDB" id="B2VG31"/>
<reference evidence="1 2" key="1">
    <citation type="journal article" date="2008" name="Environ. Microbiol.">
        <title>The genome of Erwinia tasmaniensis strain Et1/99, a non-pathogenic bacterium in the genus Erwinia.</title>
        <authorList>
            <person name="Kube M."/>
            <person name="Migdoll A.M."/>
            <person name="Mueller I."/>
            <person name="Kuhl H."/>
            <person name="Beck A."/>
            <person name="Reinhardt R."/>
            <person name="Geider K."/>
        </authorList>
    </citation>
    <scope>NUCLEOTIDE SEQUENCE [LARGE SCALE GENOMIC DNA]</scope>
    <source>
        <strain evidence="2">DSM 17950 / CFBP 7177 / CIP 109463 / NCPPB 4357 / Et1/99</strain>
    </source>
</reference>
<accession>B2VG31</accession>
<organism evidence="1 2">
    <name type="scientific">Erwinia tasmaniensis (strain DSM 17950 / CFBP 7177 / CIP 109463 / NCPPB 4357 / Et1/99)</name>
    <dbReference type="NCBI Taxonomy" id="465817"/>
    <lineage>
        <taxon>Bacteria</taxon>
        <taxon>Pseudomonadati</taxon>
        <taxon>Pseudomonadota</taxon>
        <taxon>Gammaproteobacteria</taxon>
        <taxon>Enterobacterales</taxon>
        <taxon>Erwiniaceae</taxon>
        <taxon>Erwinia</taxon>
    </lineage>
</organism>
<keyword evidence="2" id="KW-1185">Reference proteome</keyword>
<proteinExistence type="predicted"/>
<gene>
    <name evidence="1" type="ordered locus">ETA_26740</name>
</gene>
<evidence type="ECO:0000313" key="2">
    <source>
        <dbReference type="Proteomes" id="UP000001726"/>
    </source>
</evidence>
<dbReference type="HOGENOM" id="CLU_2632632_0_0_6"/>
<dbReference type="Proteomes" id="UP000001726">
    <property type="component" value="Chromosome"/>
</dbReference>